<gene>
    <name evidence="1" type="ORF">CJD36_012920</name>
</gene>
<keyword evidence="2" id="KW-1185">Reference proteome</keyword>
<dbReference type="CDD" id="cd07822">
    <property type="entry name" value="SRPBCC_4"/>
    <property type="match status" value="1"/>
</dbReference>
<protein>
    <submittedName>
        <fullName evidence="1">SRPBCC domain-containing protein</fullName>
    </submittedName>
</protein>
<dbReference type="PANTHER" id="PTHR36166">
    <property type="entry name" value="CHROMOSOME 9, WHOLE GENOME SHOTGUN SEQUENCE"/>
    <property type="match status" value="1"/>
</dbReference>
<evidence type="ECO:0000313" key="1">
    <source>
        <dbReference type="EMBL" id="PQJ10867.1"/>
    </source>
</evidence>
<dbReference type="AlphaFoldDB" id="A0A2S7SW80"/>
<evidence type="ECO:0000313" key="2">
    <source>
        <dbReference type="Proteomes" id="UP000239872"/>
    </source>
</evidence>
<proteinExistence type="predicted"/>
<dbReference type="SUPFAM" id="SSF55961">
    <property type="entry name" value="Bet v1-like"/>
    <property type="match status" value="1"/>
</dbReference>
<dbReference type="Proteomes" id="UP000239872">
    <property type="component" value="Unassembled WGS sequence"/>
</dbReference>
<dbReference type="PANTHER" id="PTHR36166:SF1">
    <property type="entry name" value="SRPBCC DOMAIN-CONTAINING PROTEIN"/>
    <property type="match status" value="1"/>
</dbReference>
<organism evidence="1 2">
    <name type="scientific">Flavipsychrobacter stenotrophus</name>
    <dbReference type="NCBI Taxonomy" id="2077091"/>
    <lineage>
        <taxon>Bacteria</taxon>
        <taxon>Pseudomonadati</taxon>
        <taxon>Bacteroidota</taxon>
        <taxon>Chitinophagia</taxon>
        <taxon>Chitinophagales</taxon>
        <taxon>Chitinophagaceae</taxon>
        <taxon>Flavipsychrobacter</taxon>
    </lineage>
</organism>
<name>A0A2S7SW80_9BACT</name>
<sequence length="87" mass="10181">MKMQPEVINYEANRELRWIGKLFASHIFDGEHAFVLHDNGDGTTTFMQYEHFRGILVPFLKKMLDVDTKASFMQMNEALKKRVESSN</sequence>
<comment type="caution">
    <text evidence="1">The sequence shown here is derived from an EMBL/GenBank/DDBJ whole genome shotgun (WGS) entry which is preliminary data.</text>
</comment>
<reference evidence="1 2" key="1">
    <citation type="submission" date="2018-01" db="EMBL/GenBank/DDBJ databases">
        <title>A novel member of the phylum Bacteroidetes isolated from glacier ice.</title>
        <authorList>
            <person name="Liu Q."/>
            <person name="Xin Y.-H."/>
        </authorList>
    </citation>
    <scope>NUCLEOTIDE SEQUENCE [LARGE SCALE GENOMIC DNA]</scope>
    <source>
        <strain evidence="1 2">RB1R16</strain>
    </source>
</reference>
<dbReference type="InterPro" id="IPR023393">
    <property type="entry name" value="START-like_dom_sf"/>
</dbReference>
<dbReference type="OrthoDB" id="191189at2"/>
<dbReference type="EMBL" id="PPSL01000003">
    <property type="protein sequence ID" value="PQJ10867.1"/>
    <property type="molecule type" value="Genomic_DNA"/>
</dbReference>
<accession>A0A2S7SW80</accession>
<dbReference type="Gene3D" id="3.30.530.20">
    <property type="match status" value="1"/>
</dbReference>